<dbReference type="OrthoDB" id="9913838at2"/>
<proteinExistence type="predicted"/>
<dbReference type="AlphaFoldDB" id="A0A414NVL3"/>
<evidence type="ECO:0000313" key="2">
    <source>
        <dbReference type="Proteomes" id="UP000283442"/>
    </source>
</evidence>
<sequence>MKFQKFHFMNGTMCATSSKKKMTAILLGLTLALAPYGMTSAEAAAKSGTEAAPAVTAVVPPTDAVAAKDAVNAGEEAKAVKDAAKGEAQASPVKEDVTIDARSSLDQSFDQLAEVKNGTYDMDLAASAPMGSTSMTSHITFVSEPYTRAKGTMQITFTLPGAPVFERELDYYIRETEKATAFYCKLGHGAWEKSVTPRKPADKKVNDFWSEAFSNGFMDIAKDVEFGVQDGANQTYLVTVDGKVFGKMLEEQIKPTAKDEAMQKTVAEICRSLPDFTYTVTIDTEKNLLTDVHANLTEPIRKAASIIVKRRDLPRSERDKLLKDIRESTVDFHLQGRDFNELEDVQVPAEVLANAKATELPLGD</sequence>
<comment type="caution">
    <text evidence="1">The sequence shown here is derived from an EMBL/GenBank/DDBJ whole genome shotgun (WGS) entry which is preliminary data.</text>
</comment>
<dbReference type="Proteomes" id="UP000283442">
    <property type="component" value="Unassembled WGS sequence"/>
</dbReference>
<evidence type="ECO:0000313" key="1">
    <source>
        <dbReference type="EMBL" id="RHF51013.1"/>
    </source>
</evidence>
<gene>
    <name evidence="1" type="ORF">DW674_09200</name>
</gene>
<protein>
    <submittedName>
        <fullName evidence="1">Uncharacterized protein</fullName>
    </submittedName>
</protein>
<reference evidence="1 2" key="1">
    <citation type="submission" date="2018-08" db="EMBL/GenBank/DDBJ databases">
        <title>A genome reference for cultivated species of the human gut microbiota.</title>
        <authorList>
            <person name="Zou Y."/>
            <person name="Xue W."/>
            <person name="Luo G."/>
        </authorList>
    </citation>
    <scope>NUCLEOTIDE SEQUENCE [LARGE SCALE GENOMIC DNA]</scope>
    <source>
        <strain evidence="1 2">AM25-21AC</strain>
    </source>
</reference>
<name>A0A414NVL3_9FIRM</name>
<dbReference type="EMBL" id="QRHE01000009">
    <property type="protein sequence ID" value="RHF51013.1"/>
    <property type="molecule type" value="Genomic_DNA"/>
</dbReference>
<organism evidence="1 2">
    <name type="scientific">Mitsuokella multacida</name>
    <dbReference type="NCBI Taxonomy" id="52226"/>
    <lineage>
        <taxon>Bacteria</taxon>
        <taxon>Bacillati</taxon>
        <taxon>Bacillota</taxon>
        <taxon>Negativicutes</taxon>
        <taxon>Selenomonadales</taxon>
        <taxon>Selenomonadaceae</taxon>
        <taxon>Mitsuokella</taxon>
    </lineage>
</organism>
<accession>A0A414NVL3</accession>
<dbReference type="RefSeq" id="WP_118176474.1">
    <property type="nucleotide sequence ID" value="NZ_CAUCJG010000040.1"/>
</dbReference>